<proteinExistence type="predicted"/>
<organism evidence="1 2">
    <name type="scientific">Neophaeococcomyces mojaviensis</name>
    <dbReference type="NCBI Taxonomy" id="3383035"/>
    <lineage>
        <taxon>Eukaryota</taxon>
        <taxon>Fungi</taxon>
        <taxon>Dikarya</taxon>
        <taxon>Ascomycota</taxon>
        <taxon>Pezizomycotina</taxon>
        <taxon>Eurotiomycetes</taxon>
        <taxon>Chaetothyriomycetidae</taxon>
        <taxon>Chaetothyriales</taxon>
        <taxon>Chaetothyriales incertae sedis</taxon>
        <taxon>Neophaeococcomyces</taxon>
    </lineage>
</organism>
<protein>
    <submittedName>
        <fullName evidence="1">Uncharacterized protein</fullName>
    </submittedName>
</protein>
<sequence>MASAYAIKDLEEWEYKVADKLERSVVQFDKRCTAPLPKGQKMPDPRDLSINYPWFLDRGDDMCDGVNTNGTTFTASFRDSLYIVNEKASLIMQSYDYFKVLNNLSSYTFSIYRRRAQAAKKWDDIHLRRTQKRLEAHWRGEKYDDFLQALMEDKSGRPNNLELSEIDAECLEPEATPELRDTKERISSVIIHGFSLPECANSHAKRGEDGCVRLNACAASTLPETITCQDELGDPAWRSGDDHGKILTVPTSLPASVNP</sequence>
<keyword evidence="2" id="KW-1185">Reference proteome</keyword>
<comment type="caution">
    <text evidence="1">The sequence shown here is derived from an EMBL/GenBank/DDBJ whole genome shotgun (WGS) entry which is preliminary data.</text>
</comment>
<evidence type="ECO:0000313" key="2">
    <source>
        <dbReference type="Proteomes" id="UP001172386"/>
    </source>
</evidence>
<name>A0ACC2ZY31_9EURO</name>
<dbReference type="EMBL" id="JAPDRQ010000192">
    <property type="protein sequence ID" value="KAJ9652577.1"/>
    <property type="molecule type" value="Genomic_DNA"/>
</dbReference>
<reference evidence="1" key="1">
    <citation type="submission" date="2022-10" db="EMBL/GenBank/DDBJ databases">
        <title>Culturing micro-colonial fungi from biological soil crusts in the Mojave desert and describing Neophaeococcomyces mojavensis, and introducing the new genera and species Taxawa tesnikishii.</title>
        <authorList>
            <person name="Kurbessoian T."/>
            <person name="Stajich J.E."/>
        </authorList>
    </citation>
    <scope>NUCLEOTIDE SEQUENCE</scope>
    <source>
        <strain evidence="1">JES_112</strain>
    </source>
</reference>
<gene>
    <name evidence="1" type="ORF">H2198_008189</name>
</gene>
<dbReference type="Proteomes" id="UP001172386">
    <property type="component" value="Unassembled WGS sequence"/>
</dbReference>
<accession>A0ACC2ZY31</accession>
<evidence type="ECO:0000313" key="1">
    <source>
        <dbReference type="EMBL" id="KAJ9652577.1"/>
    </source>
</evidence>